<accession>A0A285GJ76</accession>
<feature type="domain" description="AMP-binding enzyme C-terminal" evidence="3">
    <location>
        <begin position="50"/>
        <end position="126"/>
    </location>
</feature>
<proteinExistence type="inferred from homology"/>
<dbReference type="Pfam" id="PF13193">
    <property type="entry name" value="AMP-binding_C"/>
    <property type="match status" value="1"/>
</dbReference>
<dbReference type="Gene3D" id="3.30.300.30">
    <property type="match status" value="1"/>
</dbReference>
<dbReference type="GO" id="GO:0031956">
    <property type="term" value="F:medium-chain fatty acid-CoA ligase activity"/>
    <property type="evidence" value="ECO:0007669"/>
    <property type="project" value="TreeGrafter"/>
</dbReference>
<evidence type="ECO:0000259" key="3">
    <source>
        <dbReference type="Pfam" id="PF13193"/>
    </source>
</evidence>
<evidence type="ECO:0000256" key="2">
    <source>
        <dbReference type="ARBA" id="ARBA00022598"/>
    </source>
</evidence>
<dbReference type="SUPFAM" id="SSF56801">
    <property type="entry name" value="Acetyl-CoA synthetase-like"/>
    <property type="match status" value="1"/>
</dbReference>
<keyword evidence="5" id="KW-1185">Reference proteome</keyword>
<dbReference type="Proteomes" id="UP000219612">
    <property type="component" value="Unassembled WGS sequence"/>
</dbReference>
<dbReference type="GO" id="GO:0006631">
    <property type="term" value="P:fatty acid metabolic process"/>
    <property type="evidence" value="ECO:0007669"/>
    <property type="project" value="TreeGrafter"/>
</dbReference>
<dbReference type="Gene3D" id="3.40.50.12780">
    <property type="entry name" value="N-terminal domain of ligase-like"/>
    <property type="match status" value="1"/>
</dbReference>
<dbReference type="InterPro" id="IPR025110">
    <property type="entry name" value="AMP-bd_C"/>
</dbReference>
<reference evidence="4 5" key="1">
    <citation type="submission" date="2017-09" db="EMBL/GenBank/DDBJ databases">
        <authorList>
            <person name="Ehlers B."/>
            <person name="Leendertz F.H."/>
        </authorList>
    </citation>
    <scope>NUCLEOTIDE SEQUENCE [LARGE SCALE GENOMIC DNA]</scope>
    <source>
        <strain evidence="4 5">CGMCC 4.6857</strain>
    </source>
</reference>
<gene>
    <name evidence="4" type="ORF">SAMN05421748_10253</name>
</gene>
<dbReference type="PANTHER" id="PTHR43201:SF5">
    <property type="entry name" value="MEDIUM-CHAIN ACYL-COA LIGASE ACSF2, MITOCHONDRIAL"/>
    <property type="match status" value="1"/>
</dbReference>
<protein>
    <submittedName>
        <fullName evidence="4">Fatty-acyl-CoA synthase</fullName>
    </submittedName>
</protein>
<dbReference type="AlphaFoldDB" id="A0A285GJ76"/>
<comment type="similarity">
    <text evidence="1">Belongs to the ATP-dependent AMP-binding enzyme family.</text>
</comment>
<dbReference type="EMBL" id="OBDY01000002">
    <property type="protein sequence ID" value="SNY23515.1"/>
    <property type="molecule type" value="Genomic_DNA"/>
</dbReference>
<organism evidence="4 5">
    <name type="scientific">Paractinoplanes atraurantiacus</name>
    <dbReference type="NCBI Taxonomy" id="1036182"/>
    <lineage>
        <taxon>Bacteria</taxon>
        <taxon>Bacillati</taxon>
        <taxon>Actinomycetota</taxon>
        <taxon>Actinomycetes</taxon>
        <taxon>Micromonosporales</taxon>
        <taxon>Micromonosporaceae</taxon>
        <taxon>Paractinoplanes</taxon>
    </lineage>
</organism>
<evidence type="ECO:0000256" key="1">
    <source>
        <dbReference type="ARBA" id="ARBA00006432"/>
    </source>
</evidence>
<sequence length="148" mass="16366">MPERTAEVIDTSRWMHAGDLAVMNPDGYINIVGRIKDVVIRGGENVYPTEVEEFLRTHPGIADVQVIGVPDDRYGEQVMAWVIPRPGAEPPTAATLRDFCAGRLATYKIPRYVKTVDAFPLTVTRKAAMRERSIRELSLEAAAIVSTA</sequence>
<keyword evidence="2" id="KW-0436">Ligase</keyword>
<dbReference type="InterPro" id="IPR045851">
    <property type="entry name" value="AMP-bd_C_sf"/>
</dbReference>
<dbReference type="RefSeq" id="WP_342751524.1">
    <property type="nucleotide sequence ID" value="NZ_OBDY01000002.1"/>
</dbReference>
<name>A0A285GJ76_9ACTN</name>
<dbReference type="InterPro" id="IPR042099">
    <property type="entry name" value="ANL_N_sf"/>
</dbReference>
<evidence type="ECO:0000313" key="4">
    <source>
        <dbReference type="EMBL" id="SNY23515.1"/>
    </source>
</evidence>
<dbReference type="PANTHER" id="PTHR43201">
    <property type="entry name" value="ACYL-COA SYNTHETASE"/>
    <property type="match status" value="1"/>
</dbReference>
<evidence type="ECO:0000313" key="5">
    <source>
        <dbReference type="Proteomes" id="UP000219612"/>
    </source>
</evidence>